<dbReference type="PANTHER" id="PTHR43465:SF2">
    <property type="entry name" value="DUF1680 DOMAIN PROTEIN (AFU_ORTHOLOGUE AFUA_1G08910)"/>
    <property type="match status" value="1"/>
</dbReference>
<dbReference type="InterPro" id="IPR008928">
    <property type="entry name" value="6-hairpin_glycosidase_sf"/>
</dbReference>
<feature type="region of interest" description="Disordered" evidence="1">
    <location>
        <begin position="224"/>
        <end position="249"/>
    </location>
</feature>
<protein>
    <recommendedName>
        <fullName evidence="7">Non-reducing end beta-L-arabinofuranosidase</fullName>
    </recommendedName>
</protein>
<evidence type="ECO:0008006" key="7">
    <source>
        <dbReference type="Google" id="ProtNLM"/>
    </source>
</evidence>
<proteinExistence type="predicted"/>
<dbReference type="Pfam" id="PF20736">
    <property type="entry name" value="Glyco_hydro127M"/>
    <property type="match status" value="1"/>
</dbReference>
<evidence type="ECO:0000259" key="2">
    <source>
        <dbReference type="Pfam" id="PF07944"/>
    </source>
</evidence>
<dbReference type="InterPro" id="IPR049046">
    <property type="entry name" value="Beta-AFase-like_GH127_middle"/>
</dbReference>
<evidence type="ECO:0000313" key="5">
    <source>
        <dbReference type="EMBL" id="SMX53807.1"/>
    </source>
</evidence>
<dbReference type="OrthoDB" id="9757939at2"/>
<dbReference type="InterPro" id="IPR012878">
    <property type="entry name" value="Beta-AFase-like_GH127_cat"/>
</dbReference>
<dbReference type="EMBL" id="LT859958">
    <property type="protein sequence ID" value="SMX53807.1"/>
    <property type="molecule type" value="Genomic_DNA"/>
</dbReference>
<dbReference type="Pfam" id="PF20737">
    <property type="entry name" value="Glyco_hydro127C"/>
    <property type="match status" value="1"/>
</dbReference>
<feature type="domain" description="Non-reducing end beta-L-arabinofuranosidase-like GH127 C-terminal" evidence="4">
    <location>
        <begin position="548"/>
        <end position="640"/>
    </location>
</feature>
<dbReference type="GO" id="GO:0005975">
    <property type="term" value="P:carbohydrate metabolic process"/>
    <property type="evidence" value="ECO:0007669"/>
    <property type="project" value="InterPro"/>
</dbReference>
<dbReference type="Pfam" id="PF07944">
    <property type="entry name" value="Beta-AFase-like_GH127_cat"/>
    <property type="match status" value="1"/>
</dbReference>
<evidence type="ECO:0000313" key="6">
    <source>
        <dbReference type="Proteomes" id="UP000195514"/>
    </source>
</evidence>
<dbReference type="InterPro" id="IPR049049">
    <property type="entry name" value="Beta-AFase-like_GH127_C"/>
</dbReference>
<reference evidence="6" key="1">
    <citation type="submission" date="2017-05" db="EMBL/GenBank/DDBJ databases">
        <authorList>
            <person name="Kirkegaard R."/>
            <person name="Mcilroy J S."/>
        </authorList>
    </citation>
    <scope>NUCLEOTIDE SEQUENCE [LARGE SCALE GENOMIC DNA]</scope>
</reference>
<dbReference type="AlphaFoldDB" id="A0A1Y6K4N0"/>
<evidence type="ECO:0000256" key="1">
    <source>
        <dbReference type="SAM" id="MobiDB-lite"/>
    </source>
</evidence>
<accession>A0A1Y6K4N0</accession>
<organism evidence="5 6">
    <name type="scientific">Candidatus Brevifilum fermentans</name>
    <dbReference type="NCBI Taxonomy" id="1986204"/>
    <lineage>
        <taxon>Bacteria</taxon>
        <taxon>Bacillati</taxon>
        <taxon>Chloroflexota</taxon>
        <taxon>Anaerolineae</taxon>
        <taxon>Anaerolineales</taxon>
        <taxon>Anaerolineaceae</taxon>
        <taxon>Candidatus Brevifilum</taxon>
    </lineage>
</organism>
<dbReference type="KEGG" id="abat:CFX1CAM_0742"/>
<name>A0A1Y6K4N0_9CHLR</name>
<dbReference type="InterPro" id="IPR049174">
    <property type="entry name" value="Beta-AFase-like"/>
</dbReference>
<sequence>MKGIESRLTGGYWGRWQAVNRESAIFHQWAQLEATGCIDNFRILAKGKPVSRQGLYFADSDAYKWLEAACRILAQAPAPRLTELVEEFVELIRGAQAEDGYLYTFNQIHFPRTRWVNLQIEHELYCHGHLIEACIAGYRTTGDEALLDIARRLADRITEDFYGKGPRLTPGHEEIEIALLRLFEVTGNEGYFNMARQFVEQRGRDRFFAFEIVRQFISNNRRVEQAQKQVNEDQAAPAEPLPAGNTAKSPPLNQLRFYFSALTGKLLQQNKPLASQAVPVGHAVRFAYLQTAGAMLDRLSGTAGYRGTLAKSWQHMVRRRMYLTGGVGSLPGIEGFGRDYELDPAVAYAESCAALGSMYWNREMLKLTHEAQYSDLFEWQLYNAALVGMGWEGTAYLYNNPLASTGDIERRAWYKVPCCPSNLSRTWAALQDDVLDFDDEAVYIQQYFSSQHRLSMPDGELEMDLESGLPWSGEVKIRIGAAPGKPITLRMRQPSWVSAVRVVLNGVDIRLVKRAPAATLMPQEATWLEITRTWKVGDQVMLDFELPIRILHAHRKVRSVSGKVAIARGPLVYCLESIDNSGVDLFAARLNSASLEAQVSELFDGAVTITGREISGAELTFIPYHLWGNRGPSQMSVFVRV</sequence>
<evidence type="ECO:0000259" key="4">
    <source>
        <dbReference type="Pfam" id="PF20737"/>
    </source>
</evidence>
<dbReference type="Proteomes" id="UP000195514">
    <property type="component" value="Chromosome I"/>
</dbReference>
<dbReference type="PANTHER" id="PTHR43465">
    <property type="entry name" value="DUF1680 DOMAIN PROTEIN (AFU_ORTHOLOGUE AFUA_1G08910)"/>
    <property type="match status" value="1"/>
</dbReference>
<dbReference type="RefSeq" id="WP_087861722.1">
    <property type="nucleotide sequence ID" value="NZ_LT859958.1"/>
</dbReference>
<evidence type="ECO:0000259" key="3">
    <source>
        <dbReference type="Pfam" id="PF20736"/>
    </source>
</evidence>
<dbReference type="SUPFAM" id="SSF48208">
    <property type="entry name" value="Six-hairpin glycosidases"/>
    <property type="match status" value="1"/>
</dbReference>
<feature type="domain" description="Non-reducing end beta-L-arabinofuranosidase-like GH127 catalytic" evidence="2">
    <location>
        <begin position="7"/>
        <end position="432"/>
    </location>
</feature>
<gene>
    <name evidence="5" type="ORF">CFX1CAM_0742</name>
</gene>
<keyword evidence="6" id="KW-1185">Reference proteome</keyword>
<feature type="domain" description="Non-reducing end beta-L-arabinofuranosidase-like GH127 middle" evidence="3">
    <location>
        <begin position="442"/>
        <end position="545"/>
    </location>
</feature>